<feature type="non-terminal residue" evidence="3">
    <location>
        <position position="167"/>
    </location>
</feature>
<dbReference type="EC" id="3.5.1.89" evidence="2"/>
<evidence type="ECO:0000256" key="2">
    <source>
        <dbReference type="ARBA" id="ARBA00012176"/>
    </source>
</evidence>
<protein>
    <recommendedName>
        <fullName evidence="2">N-acetylglucosaminylphosphatidylinositol deacetylase</fullName>
        <ecNumber evidence="2">3.5.1.89</ecNumber>
    </recommendedName>
</protein>
<dbReference type="EMBL" id="LWDF02002134">
    <property type="protein sequence ID" value="KAE8236621.1"/>
    <property type="molecule type" value="Genomic_DNA"/>
</dbReference>
<evidence type="ECO:0000313" key="3">
    <source>
        <dbReference type="EMBL" id="KAE8236621.1"/>
    </source>
</evidence>
<keyword evidence="4" id="KW-1185">Reference proteome</keyword>
<dbReference type="Pfam" id="PF02585">
    <property type="entry name" value="PIG-L"/>
    <property type="match status" value="1"/>
</dbReference>
<evidence type="ECO:0000256" key="1">
    <source>
        <dbReference type="ARBA" id="ARBA00006066"/>
    </source>
</evidence>
<comment type="caution">
    <text evidence="3">The sequence shown here is derived from an EMBL/GenBank/DDBJ whole genome shotgun (WGS) entry which is preliminary data.</text>
</comment>
<dbReference type="InterPro" id="IPR003737">
    <property type="entry name" value="GlcNAc_PI_deacetylase-related"/>
</dbReference>
<proteinExistence type="inferred from homology"/>
<dbReference type="AlphaFoldDB" id="A0A177SWE0"/>
<accession>A0A177SWE0</accession>
<comment type="similarity">
    <text evidence="1">Belongs to the PIGL family.</text>
</comment>
<sequence>MPSIWPRGLWDLVRGEAAKACDALGVAELLFEDLPASCLDLHPSHVTNAAVAGLLDRIRPEAVYVPFVHDLHRDHYAITYAAQVAARPYRTPFVKMLAMYETPTETHLRPGEAAMAFIPNEFVDITDHFETKQAAWARYESQHLPGYSPRSPDALASLAAFRGSYIG</sequence>
<dbReference type="GO" id="GO:0000225">
    <property type="term" value="F:N-acetylglucosaminylphosphatidylinositol deacetylase activity"/>
    <property type="evidence" value="ECO:0007669"/>
    <property type="project" value="UniProtKB-EC"/>
</dbReference>
<reference evidence="3" key="1">
    <citation type="submission" date="2016-04" db="EMBL/GenBank/DDBJ databases">
        <authorList>
            <person name="Nguyen H.D."/>
            <person name="Samba Siva P."/>
            <person name="Cullis J."/>
            <person name="Levesque C.A."/>
            <person name="Hambleton S."/>
        </authorList>
    </citation>
    <scope>NUCLEOTIDE SEQUENCE</scope>
    <source>
        <strain evidence="3">DAOMC 236416</strain>
    </source>
</reference>
<dbReference type="Proteomes" id="UP000077521">
    <property type="component" value="Unassembled WGS sequence"/>
</dbReference>
<organism evidence="3 4">
    <name type="scientific">Tilletia indica</name>
    <dbReference type="NCBI Taxonomy" id="43049"/>
    <lineage>
        <taxon>Eukaryota</taxon>
        <taxon>Fungi</taxon>
        <taxon>Dikarya</taxon>
        <taxon>Basidiomycota</taxon>
        <taxon>Ustilaginomycotina</taxon>
        <taxon>Exobasidiomycetes</taxon>
        <taxon>Tilletiales</taxon>
        <taxon>Tilletiaceae</taxon>
        <taxon>Tilletia</taxon>
    </lineage>
</organism>
<dbReference type="Gene3D" id="3.40.50.10320">
    <property type="entry name" value="LmbE-like"/>
    <property type="match status" value="1"/>
</dbReference>
<dbReference type="InterPro" id="IPR024078">
    <property type="entry name" value="LmbE-like_dom_sf"/>
</dbReference>
<name>A0A177SWE0_9BASI</name>
<reference evidence="3" key="2">
    <citation type="journal article" date="2019" name="IMA Fungus">
        <title>Genome sequencing and comparison of five Tilletia species to identify candidate genes for the detection of regulated species infecting wheat.</title>
        <authorList>
            <person name="Nguyen H.D.T."/>
            <person name="Sultana T."/>
            <person name="Kesanakurti P."/>
            <person name="Hambleton S."/>
        </authorList>
    </citation>
    <scope>NUCLEOTIDE SEQUENCE</scope>
    <source>
        <strain evidence="3">DAOMC 236416</strain>
    </source>
</reference>
<evidence type="ECO:0000313" key="4">
    <source>
        <dbReference type="Proteomes" id="UP000077521"/>
    </source>
</evidence>
<gene>
    <name evidence="3" type="ORF">A4X13_0g9088</name>
</gene>
<dbReference type="SUPFAM" id="SSF102588">
    <property type="entry name" value="LmbE-like"/>
    <property type="match status" value="1"/>
</dbReference>